<dbReference type="VEuPathDB" id="PlasmoDB:PKNH_1412900"/>
<dbReference type="EMBL" id="NETL01000028">
    <property type="protein sequence ID" value="OTN63650.1"/>
    <property type="molecule type" value="Genomic_DNA"/>
</dbReference>
<evidence type="ECO:0000313" key="1">
    <source>
        <dbReference type="EMBL" id="OTN63650.1"/>
    </source>
</evidence>
<gene>
    <name evidence="1" type="ORF">PKNOH_S140230600</name>
</gene>
<evidence type="ECO:0000313" key="2">
    <source>
        <dbReference type="Proteomes" id="UP000195012"/>
    </source>
</evidence>
<dbReference type="AlphaFoldDB" id="A0A1Y3DHV1"/>
<comment type="caution">
    <text evidence="1">The sequence shown here is derived from an EMBL/GenBank/DDBJ whole genome shotgun (WGS) entry which is preliminary data.</text>
</comment>
<dbReference type="OMA" id="HIWRLIE"/>
<dbReference type="eggNOG" id="ENOG502QXA8">
    <property type="taxonomic scope" value="Eukaryota"/>
</dbReference>
<protein>
    <submittedName>
        <fullName evidence="1">Uncharacterized protein</fullName>
    </submittedName>
</protein>
<dbReference type="VEuPathDB" id="PlasmoDB:PKNOH_S140230600"/>
<dbReference type="VEuPathDB" id="PlasmoDB:PKA1H_140018000"/>
<dbReference type="Proteomes" id="UP000195012">
    <property type="component" value="Unassembled WGS sequence"/>
</dbReference>
<accession>A0A1Y3DHV1</accession>
<dbReference type="OrthoDB" id="390194at2759"/>
<sequence>MSRALRPMGKILHCVGHSVGHSCRTYDTTSGVTPYLFSKKQITYTQHDSRNINSKNAYLYDLYRSLENCKNASSLYKLSCKIKGCQIYDLYIWRLMEQKFYEFHKDLTPKEISCIINHFKQIKINDSKIYERCVDIILPSIGSYSLQDLSVLCLSLTYFNKVNSSFMLRVADAIIKLYESEKSKIQQLSKKELQQIFISYVHIIGAYSKVGHKHIELFKIASVYIHLALTADIYIPSKIFIKIVTSYSTVKIKHSKIFEQIAKHIPTVKITDDELKSIKRSFDQLGYSCETLDKYIQYRLS</sequence>
<name>A0A1Y3DHV1_PLAKN</name>
<organism evidence="1 2">
    <name type="scientific">Plasmodium knowlesi</name>
    <dbReference type="NCBI Taxonomy" id="5850"/>
    <lineage>
        <taxon>Eukaryota</taxon>
        <taxon>Sar</taxon>
        <taxon>Alveolata</taxon>
        <taxon>Apicomplexa</taxon>
        <taxon>Aconoidasida</taxon>
        <taxon>Haemosporida</taxon>
        <taxon>Plasmodiidae</taxon>
        <taxon>Plasmodium</taxon>
        <taxon>Plasmodium (Plasmodium)</taxon>
    </lineage>
</organism>
<reference evidence="1 2" key="1">
    <citation type="submission" date="2017-05" db="EMBL/GenBank/DDBJ databases">
        <title>PacBio assembly of a Plasmodium knowlesi genome sequence with Hi-C correction and manual annotation of the SICAvar gene family.</title>
        <authorList>
            <person name="Lapp S.A."/>
            <person name="Geraldo J.A."/>
            <person name="Chien J.-T."/>
            <person name="Ay F."/>
            <person name="Pakala S.B."/>
            <person name="Batugedara G."/>
            <person name="Humphrey J.C."/>
            <person name="Debarry J.D."/>
            <person name="Le Roch K.G."/>
            <person name="Galinski M.R."/>
            <person name="Kissinger J.C."/>
        </authorList>
    </citation>
    <scope>NUCLEOTIDE SEQUENCE [LARGE SCALE GENOMIC DNA]</scope>
    <source>
        <strain evidence="2">Malayan Strain Pk1 (A+)</strain>
    </source>
</reference>
<proteinExistence type="predicted"/>